<evidence type="ECO:0000256" key="1">
    <source>
        <dbReference type="ARBA" id="ARBA00004141"/>
    </source>
</evidence>
<feature type="transmembrane region" description="Helical" evidence="10">
    <location>
        <begin position="267"/>
        <end position="286"/>
    </location>
</feature>
<dbReference type="InterPro" id="IPR036259">
    <property type="entry name" value="MFS_trans_sf"/>
</dbReference>
<evidence type="ECO:0000256" key="4">
    <source>
        <dbReference type="ARBA" id="ARBA00022692"/>
    </source>
</evidence>
<evidence type="ECO:0000256" key="5">
    <source>
        <dbReference type="ARBA" id="ARBA00022827"/>
    </source>
</evidence>
<dbReference type="AlphaFoldDB" id="A0A0A2HZH5"/>
<evidence type="ECO:0000313" key="12">
    <source>
        <dbReference type="EMBL" id="KGO52568.1"/>
    </source>
</evidence>
<dbReference type="Pfam" id="PF07690">
    <property type="entry name" value="MFS_1"/>
    <property type="match status" value="1"/>
</dbReference>
<dbReference type="GO" id="GO:0071949">
    <property type="term" value="F:FAD binding"/>
    <property type="evidence" value="ECO:0007669"/>
    <property type="project" value="InterPro"/>
</dbReference>
<feature type="transmembrane region" description="Helical" evidence="10">
    <location>
        <begin position="470"/>
        <end position="490"/>
    </location>
</feature>
<protein>
    <submittedName>
        <fullName evidence="12">Major facilitator superfamily domain, general substrate transporter</fullName>
    </submittedName>
</protein>
<evidence type="ECO:0000256" key="3">
    <source>
        <dbReference type="ARBA" id="ARBA00022630"/>
    </source>
</evidence>
<feature type="domain" description="Major facilitator superfamily (MFS) profile" evidence="11">
    <location>
        <begin position="80"/>
        <end position="528"/>
    </location>
</feature>
<feature type="transmembrane region" description="Helical" evidence="10">
    <location>
        <begin position="298"/>
        <end position="316"/>
    </location>
</feature>
<evidence type="ECO:0000313" key="13">
    <source>
        <dbReference type="Proteomes" id="UP000030143"/>
    </source>
</evidence>
<keyword evidence="6 10" id="KW-1133">Transmembrane helix</keyword>
<dbReference type="HOGENOM" id="CLU_304633_0_0_1"/>
<dbReference type="RefSeq" id="XP_016595298.1">
    <property type="nucleotide sequence ID" value="XM_016745485.1"/>
</dbReference>
<dbReference type="InterPro" id="IPR036188">
    <property type="entry name" value="FAD/NAD-bd_sf"/>
</dbReference>
<evidence type="ECO:0000256" key="9">
    <source>
        <dbReference type="SAM" id="MobiDB-lite"/>
    </source>
</evidence>
<dbReference type="CDD" id="cd17321">
    <property type="entry name" value="MFS_MMR_MDR_like"/>
    <property type="match status" value="1"/>
</dbReference>
<keyword evidence="3" id="KW-0285">Flavoprotein</keyword>
<dbReference type="EMBL" id="JQFZ01000262">
    <property type="protein sequence ID" value="KGO52568.1"/>
    <property type="molecule type" value="Genomic_DNA"/>
</dbReference>
<keyword evidence="7" id="KW-0560">Oxidoreductase</keyword>
<feature type="transmembrane region" description="Helical" evidence="10">
    <location>
        <begin position="208"/>
        <end position="228"/>
    </location>
</feature>
<dbReference type="Gene3D" id="1.20.1250.20">
    <property type="entry name" value="MFS general substrate transporter like domains"/>
    <property type="match status" value="1"/>
</dbReference>
<proteinExistence type="predicted"/>
<dbReference type="Gene3D" id="3.50.50.60">
    <property type="entry name" value="FAD/NAD(P)-binding domain"/>
    <property type="match status" value="1"/>
</dbReference>
<reference evidence="12 13" key="1">
    <citation type="journal article" date="2015" name="Mol. Plant Microbe Interact.">
        <title>Genome, transcriptome, and functional analyses of Penicillium expansum provide new insights into secondary metabolism and pathogenicity.</title>
        <authorList>
            <person name="Ballester A.R."/>
            <person name="Marcet-Houben M."/>
            <person name="Levin E."/>
            <person name="Sela N."/>
            <person name="Selma-Lazaro C."/>
            <person name="Carmona L."/>
            <person name="Wisniewski M."/>
            <person name="Droby S."/>
            <person name="Gonzalez-Candelas L."/>
            <person name="Gabaldon T."/>
        </authorList>
    </citation>
    <scope>NUCLEOTIDE SEQUENCE [LARGE SCALE GENOMIC DNA]</scope>
    <source>
        <strain evidence="12 13">MD-8</strain>
    </source>
</reference>
<dbReference type="OrthoDB" id="47494at2759"/>
<name>A0A0A2HZH5_PENEN</name>
<dbReference type="PANTHER" id="PTHR42718">
    <property type="entry name" value="MAJOR FACILITATOR SUPERFAMILY MULTIDRUG TRANSPORTER MFSC"/>
    <property type="match status" value="1"/>
</dbReference>
<dbReference type="InterPro" id="IPR020846">
    <property type="entry name" value="MFS_dom"/>
</dbReference>
<dbReference type="PhylomeDB" id="A0A0A2HZH5"/>
<dbReference type="InterPro" id="IPR005829">
    <property type="entry name" value="Sugar_transporter_CS"/>
</dbReference>
<dbReference type="GeneID" id="27680905"/>
<dbReference type="GO" id="GO:0022857">
    <property type="term" value="F:transmembrane transporter activity"/>
    <property type="evidence" value="ECO:0007669"/>
    <property type="project" value="InterPro"/>
</dbReference>
<gene>
    <name evidence="12" type="ORF">PEX2_082150</name>
</gene>
<keyword evidence="4 10" id="KW-0812">Transmembrane</keyword>
<dbReference type="Gene3D" id="1.20.1720.10">
    <property type="entry name" value="Multidrug resistance protein D"/>
    <property type="match status" value="1"/>
</dbReference>
<sequence>MGIVDYFSRPRGHQAHGGDETPTMEPPKVIEPNIISSPDFSGAVTPAHMLPSPAGSEDTLIFEKIPHQFGRLGSWKGSLILLVTSGSQFLDNVFMTSANIALSSIQQDFDVSSTDLQWMISAYTLSFGGFLLLAGALSDRYGRKKILCLGLAWLSVWTLAIGFGQSFIQLTVFRGIQGIGAAMTVPSAIGIISSYFSGVDRTRALSIYGASGTLGFCTGLIFGGFLTSSLGWRYIFYLIVIITGSLGILGFIVLPSDVPSEKKHERMDYIGAVMSTAGLILLQFVLSSGGTYGWDQPFIIVLLILAVCLLVGFTIFEKYVSNPIMPLSLWKIRNFAGLWVIGFTGYGTYQNVIYYIVLMAQEVDKLSAGDTALRFLPMGAIGFIVSLGTGKLLEFMNGKHLLIAGLVLAVVAPISSALTSNPEAGFWLNVLPTSLISISSVSFIFVTTSTVVLTSVPVEVKSLAGGMLNTAFQIGSGVALAISAAVTNAVDIQQRHSLAEQYATGLWCSVGLAGLGLIIGLFAFNFGNLTFLGSSANIITMNGTEERTKHEGTEDSMTHAPLDISQSSISNHVKVLIIGAGSTGLALAHGLKKAGIPFVIFEKEEEEPTGKRSWSMGLHWGYEPLQYLVPADIMAGLKEAQVDRHVPIAENNPLPMINGETGALITELKSSKVYRLRRDKFRAMLLQGLDVHWGKSLYDIIHSPDGERVTAKFTDGTEVIGSLLIATDGPHSTTRALLVGEKAAKVTPIDFATTICFTQHTREHALFLRAHPHHPLYQVGPHPEGYCAWLTLHDGDDIDHPENWTFGHYISFPEPRDHVNKRTMREHVAHQKELARRFVDPWRSVFDWMSPDNDGWYSKLRNWDPSLPEHRWDNRQGRVTLAGDAAHPMTFQRGQGLNNAMKDAYTACKAIESFWNQGDFTIEERSAAIQAYEEEMVMRTGEEVRLSEQTTVKIHNWPSVMQSPLVESGLGVKAM</sequence>
<feature type="transmembrane region" description="Helical" evidence="10">
    <location>
        <begin position="337"/>
        <end position="360"/>
    </location>
</feature>
<evidence type="ECO:0000256" key="6">
    <source>
        <dbReference type="ARBA" id="ARBA00022989"/>
    </source>
</evidence>
<feature type="transmembrane region" description="Helical" evidence="10">
    <location>
        <begin position="502"/>
        <end position="524"/>
    </location>
</feature>
<dbReference type="SUPFAM" id="SSF51905">
    <property type="entry name" value="FAD/NAD(P)-binding domain"/>
    <property type="match status" value="1"/>
</dbReference>
<keyword evidence="5" id="KW-0274">FAD</keyword>
<feature type="transmembrane region" description="Helical" evidence="10">
    <location>
        <begin position="372"/>
        <end position="389"/>
    </location>
</feature>
<dbReference type="SUPFAM" id="SSF103473">
    <property type="entry name" value="MFS general substrate transporter"/>
    <property type="match status" value="2"/>
</dbReference>
<dbReference type="PANTHER" id="PTHR42718:SF9">
    <property type="entry name" value="MAJOR FACILITATOR SUPERFAMILY MULTIDRUG TRANSPORTER MFSC"/>
    <property type="match status" value="1"/>
</dbReference>
<keyword evidence="8 10" id="KW-0472">Membrane</keyword>
<comment type="caution">
    <text evidence="12">The sequence shown here is derived from an EMBL/GenBank/DDBJ whole genome shotgun (WGS) entry which is preliminary data.</text>
</comment>
<feature type="transmembrane region" description="Helical" evidence="10">
    <location>
        <begin position="116"/>
        <end position="134"/>
    </location>
</feature>
<dbReference type="PROSITE" id="PS00216">
    <property type="entry name" value="SUGAR_TRANSPORT_1"/>
    <property type="match status" value="1"/>
</dbReference>
<dbReference type="InterPro" id="IPR002938">
    <property type="entry name" value="FAD-bd"/>
</dbReference>
<dbReference type="PROSITE" id="PS50850">
    <property type="entry name" value="MFS"/>
    <property type="match status" value="1"/>
</dbReference>
<dbReference type="Proteomes" id="UP000030143">
    <property type="component" value="Unassembled WGS sequence"/>
</dbReference>
<feature type="transmembrane region" description="Helical" evidence="10">
    <location>
        <begin position="401"/>
        <end position="418"/>
    </location>
</feature>
<dbReference type="VEuPathDB" id="FungiDB:PEXP_103190"/>
<feature type="transmembrane region" description="Helical" evidence="10">
    <location>
        <begin position="146"/>
        <end position="168"/>
    </location>
</feature>
<accession>A0A0A2HZH5</accession>
<evidence type="ECO:0000256" key="10">
    <source>
        <dbReference type="SAM" id="Phobius"/>
    </source>
</evidence>
<dbReference type="Pfam" id="PF01494">
    <property type="entry name" value="FAD_binding_3"/>
    <property type="match status" value="1"/>
</dbReference>
<dbReference type="PRINTS" id="PR00420">
    <property type="entry name" value="RNGMNOXGNASE"/>
</dbReference>
<evidence type="ECO:0000256" key="2">
    <source>
        <dbReference type="ARBA" id="ARBA00022448"/>
    </source>
</evidence>
<organism evidence="12 13">
    <name type="scientific">Penicillium expansum</name>
    <name type="common">Blue mold rot fungus</name>
    <dbReference type="NCBI Taxonomy" id="27334"/>
    <lineage>
        <taxon>Eukaryota</taxon>
        <taxon>Fungi</taxon>
        <taxon>Dikarya</taxon>
        <taxon>Ascomycota</taxon>
        <taxon>Pezizomycotina</taxon>
        <taxon>Eurotiomycetes</taxon>
        <taxon>Eurotiomycetidae</taxon>
        <taxon>Eurotiales</taxon>
        <taxon>Aspergillaceae</taxon>
        <taxon>Penicillium</taxon>
    </lineage>
</organism>
<keyword evidence="13" id="KW-1185">Reference proteome</keyword>
<feature type="region of interest" description="Disordered" evidence="9">
    <location>
        <begin position="1"/>
        <end position="26"/>
    </location>
</feature>
<dbReference type="InterPro" id="IPR011701">
    <property type="entry name" value="MFS"/>
</dbReference>
<evidence type="ECO:0000259" key="11">
    <source>
        <dbReference type="PROSITE" id="PS50850"/>
    </source>
</evidence>
<keyword evidence="2" id="KW-0813">Transport</keyword>
<evidence type="ECO:0000256" key="7">
    <source>
        <dbReference type="ARBA" id="ARBA00023002"/>
    </source>
</evidence>
<dbReference type="GO" id="GO:0016491">
    <property type="term" value="F:oxidoreductase activity"/>
    <property type="evidence" value="ECO:0007669"/>
    <property type="project" value="UniProtKB-KW"/>
</dbReference>
<feature type="transmembrane region" description="Helical" evidence="10">
    <location>
        <begin position="234"/>
        <end position="255"/>
    </location>
</feature>
<evidence type="ECO:0000256" key="8">
    <source>
        <dbReference type="ARBA" id="ARBA00023136"/>
    </source>
</evidence>
<comment type="subcellular location">
    <subcellularLocation>
        <location evidence="1">Membrane</location>
        <topology evidence="1">Multi-pass membrane protein</topology>
    </subcellularLocation>
</comment>
<dbReference type="GO" id="GO:0016020">
    <property type="term" value="C:membrane"/>
    <property type="evidence" value="ECO:0007669"/>
    <property type="project" value="UniProtKB-SubCell"/>
</dbReference>